<dbReference type="OrthoDB" id="3200163at2759"/>
<dbReference type="PANTHER" id="PTHR45570:SF2">
    <property type="entry name" value="ACETYLCHOLINESTERASE 1-LIKE"/>
    <property type="match status" value="1"/>
</dbReference>
<dbReference type="Pfam" id="PF00135">
    <property type="entry name" value="COesterase"/>
    <property type="match status" value="1"/>
</dbReference>
<dbReference type="Gene3D" id="3.40.50.1820">
    <property type="entry name" value="alpha/beta hydrolase"/>
    <property type="match status" value="1"/>
</dbReference>
<dbReference type="PANTHER" id="PTHR45570">
    <property type="entry name" value="CARBOXYLIC ESTER HYDROLASE"/>
    <property type="match status" value="1"/>
</dbReference>
<evidence type="ECO:0000313" key="2">
    <source>
        <dbReference type="EMBL" id="KAJ8046661.1"/>
    </source>
</evidence>
<dbReference type="InterPro" id="IPR002018">
    <property type="entry name" value="CarbesteraseB"/>
</dbReference>
<dbReference type="EMBL" id="JAIZAY010000002">
    <property type="protein sequence ID" value="KAJ8046661.1"/>
    <property type="molecule type" value="Genomic_DNA"/>
</dbReference>
<gene>
    <name evidence="2" type="ORF">HOLleu_05416</name>
</gene>
<sequence length="137" mass="15963">MAKDMNSSYVYHYYFDHALSFAEDIPMFHAEDLPFFFQSASAMGLEFTAKEKNLIDIYSAYLANFIHYGDPNTISDEVKPKLANLNLVRWNPIDSRHLHTMVFSTTETVECKIGIRQKQCDFLDDIGYYNVPNMNRK</sequence>
<dbReference type="AlphaFoldDB" id="A0A9Q1CJX0"/>
<keyword evidence="3" id="KW-1185">Reference proteome</keyword>
<comment type="caution">
    <text evidence="2">The sequence shown here is derived from an EMBL/GenBank/DDBJ whole genome shotgun (WGS) entry which is preliminary data.</text>
</comment>
<dbReference type="SUPFAM" id="SSF53474">
    <property type="entry name" value="alpha/beta-Hydrolases"/>
    <property type="match status" value="1"/>
</dbReference>
<proteinExistence type="predicted"/>
<name>A0A9Q1CJX0_HOLLE</name>
<organism evidence="2 3">
    <name type="scientific">Holothuria leucospilota</name>
    <name type="common">Black long sea cucumber</name>
    <name type="synonym">Mertensiothuria leucospilota</name>
    <dbReference type="NCBI Taxonomy" id="206669"/>
    <lineage>
        <taxon>Eukaryota</taxon>
        <taxon>Metazoa</taxon>
        <taxon>Echinodermata</taxon>
        <taxon>Eleutherozoa</taxon>
        <taxon>Echinozoa</taxon>
        <taxon>Holothuroidea</taxon>
        <taxon>Aspidochirotacea</taxon>
        <taxon>Aspidochirotida</taxon>
        <taxon>Holothuriidae</taxon>
        <taxon>Holothuria</taxon>
    </lineage>
</organism>
<evidence type="ECO:0000259" key="1">
    <source>
        <dbReference type="Pfam" id="PF00135"/>
    </source>
</evidence>
<evidence type="ECO:0000313" key="3">
    <source>
        <dbReference type="Proteomes" id="UP001152320"/>
    </source>
</evidence>
<dbReference type="Proteomes" id="UP001152320">
    <property type="component" value="Chromosome 2"/>
</dbReference>
<accession>A0A9Q1CJX0</accession>
<dbReference type="InterPro" id="IPR029058">
    <property type="entry name" value="AB_hydrolase_fold"/>
</dbReference>
<protein>
    <recommendedName>
        <fullName evidence="1">Carboxylesterase type B domain-containing protein</fullName>
    </recommendedName>
</protein>
<feature type="domain" description="Carboxylesterase type B" evidence="1">
    <location>
        <begin position="6"/>
        <end position="122"/>
    </location>
</feature>
<reference evidence="2" key="1">
    <citation type="submission" date="2021-10" db="EMBL/GenBank/DDBJ databases">
        <title>Tropical sea cucumber genome reveals ecological adaptation and Cuvierian tubules defense mechanism.</title>
        <authorList>
            <person name="Chen T."/>
        </authorList>
    </citation>
    <scope>NUCLEOTIDE SEQUENCE</scope>
    <source>
        <strain evidence="2">Nanhai2018</strain>
        <tissue evidence="2">Muscle</tissue>
    </source>
</reference>